<evidence type="ECO:0000313" key="9">
    <source>
        <dbReference type="Proteomes" id="UP000886889"/>
    </source>
</evidence>
<feature type="compositionally biased region" description="Basic and acidic residues" evidence="6">
    <location>
        <begin position="100"/>
        <end position="120"/>
    </location>
</feature>
<dbReference type="GO" id="GO:0008483">
    <property type="term" value="F:transaminase activity"/>
    <property type="evidence" value="ECO:0007669"/>
    <property type="project" value="UniProtKB-KW"/>
</dbReference>
<dbReference type="Gene3D" id="1.10.10.10">
    <property type="entry name" value="Winged helix-like DNA-binding domain superfamily/Winged helix DNA-binding domain"/>
    <property type="match status" value="1"/>
</dbReference>
<evidence type="ECO:0000313" key="8">
    <source>
        <dbReference type="EMBL" id="HIV23198.1"/>
    </source>
</evidence>
<dbReference type="CDD" id="cd00609">
    <property type="entry name" value="AAT_like"/>
    <property type="match status" value="1"/>
</dbReference>
<evidence type="ECO:0000256" key="4">
    <source>
        <dbReference type="ARBA" id="ARBA00023125"/>
    </source>
</evidence>
<dbReference type="InterPro" id="IPR051446">
    <property type="entry name" value="HTH_trans_reg/aminotransferase"/>
</dbReference>
<evidence type="ECO:0000259" key="7">
    <source>
        <dbReference type="PROSITE" id="PS50949"/>
    </source>
</evidence>
<keyword evidence="4" id="KW-0238">DNA-binding</keyword>
<dbReference type="SUPFAM" id="SSF53383">
    <property type="entry name" value="PLP-dependent transferases"/>
    <property type="match status" value="1"/>
</dbReference>
<name>A0A9D1P096_9FIRM</name>
<dbReference type="SMART" id="SM00345">
    <property type="entry name" value="HTH_GNTR"/>
    <property type="match status" value="1"/>
</dbReference>
<keyword evidence="8" id="KW-0032">Aminotransferase</keyword>
<accession>A0A9D1P096</accession>
<dbReference type="InterPro" id="IPR015421">
    <property type="entry name" value="PyrdxlP-dep_Trfase_major"/>
</dbReference>
<feature type="region of interest" description="Disordered" evidence="6">
    <location>
        <begin position="86"/>
        <end position="126"/>
    </location>
</feature>
<comment type="caution">
    <text evidence="8">The sequence shown here is derived from an EMBL/GenBank/DDBJ whole genome shotgun (WGS) entry which is preliminary data.</text>
</comment>
<evidence type="ECO:0000256" key="5">
    <source>
        <dbReference type="ARBA" id="ARBA00023163"/>
    </source>
</evidence>
<dbReference type="AlphaFoldDB" id="A0A9D1P096"/>
<keyword evidence="5" id="KW-0804">Transcription</keyword>
<evidence type="ECO:0000256" key="3">
    <source>
        <dbReference type="ARBA" id="ARBA00023015"/>
    </source>
</evidence>
<reference evidence="8" key="2">
    <citation type="journal article" date="2021" name="PeerJ">
        <title>Extensive microbial diversity within the chicken gut microbiome revealed by metagenomics and culture.</title>
        <authorList>
            <person name="Gilroy R."/>
            <person name="Ravi A."/>
            <person name="Getino M."/>
            <person name="Pursley I."/>
            <person name="Horton D.L."/>
            <person name="Alikhan N.F."/>
            <person name="Baker D."/>
            <person name="Gharbi K."/>
            <person name="Hall N."/>
            <person name="Watson M."/>
            <person name="Adriaenssens E.M."/>
            <person name="Foster-Nyarko E."/>
            <person name="Jarju S."/>
            <person name="Secka A."/>
            <person name="Antonio M."/>
            <person name="Oren A."/>
            <person name="Chaudhuri R.R."/>
            <person name="La Ragione R."/>
            <person name="Hildebrand F."/>
            <person name="Pallen M.J."/>
        </authorList>
    </citation>
    <scope>NUCLEOTIDE SEQUENCE</scope>
    <source>
        <strain evidence="8">ChiBcec6-7307</strain>
    </source>
</reference>
<dbReference type="InterPro" id="IPR015424">
    <property type="entry name" value="PyrdxlP-dep_Trfase"/>
</dbReference>
<dbReference type="EMBL" id="DVOS01000040">
    <property type="protein sequence ID" value="HIV23198.1"/>
    <property type="molecule type" value="Genomic_DNA"/>
</dbReference>
<reference evidence="8" key="1">
    <citation type="submission" date="2020-10" db="EMBL/GenBank/DDBJ databases">
        <authorList>
            <person name="Gilroy R."/>
        </authorList>
    </citation>
    <scope>NUCLEOTIDE SEQUENCE</scope>
    <source>
        <strain evidence="8">ChiBcec6-7307</strain>
    </source>
</reference>
<sequence>MLTYSFQNMGKDSLYEYLYKCIRSDILAGRIRPGEKLPSKRSFARNLGVSVVTVESAYAQLAAEGYIDSRPRSGYYAAHISQELLTPSGAGPREPGPAPTRRELPERAEGEEAAEEKTEIDLVSGSTDPAQFPFTIWARLMRTVLADRRRELMARAPGGGVPALRQAIADYLRQYQGMDIGWEQVIVGAGTEYLYSLLIQLLGRDKIYALEDPGYGKTARVYESHGVETVYIPMDQAGVQTGRLRESEAAVMHISPSHHFPTGVTTSISRRYELLAWAGERPERCIIEDDYDCEFRLAGRPIPSLQSIDRQGRVIYMNTFTRSLTPTIRISYMVLPKRLGEEFQRKLGFYSCTVPNFEQYTLAEFIRRGYFEKQINRMRNYYRARRDELLDALGKSPLGEQVSIEGADAGLHFLMRVKTDRTDGELTERAAGQGVKLSCLSQYCHGTVPDRSVRGQVIVNYPGLTPGRADETVRRLERAWL</sequence>
<comment type="similarity">
    <text evidence="1">In the C-terminal section; belongs to the class-I pyridoxal-phosphate-dependent aminotransferase family.</text>
</comment>
<keyword evidence="2" id="KW-0663">Pyridoxal phosphate</keyword>
<dbReference type="GO" id="GO:0003700">
    <property type="term" value="F:DNA-binding transcription factor activity"/>
    <property type="evidence" value="ECO:0007669"/>
    <property type="project" value="InterPro"/>
</dbReference>
<gene>
    <name evidence="8" type="ORF">IAC80_04580</name>
</gene>
<evidence type="ECO:0000256" key="6">
    <source>
        <dbReference type="SAM" id="MobiDB-lite"/>
    </source>
</evidence>
<dbReference type="PANTHER" id="PTHR46577:SF1">
    <property type="entry name" value="HTH-TYPE TRANSCRIPTIONAL REGULATORY PROTEIN GABR"/>
    <property type="match status" value="1"/>
</dbReference>
<dbReference type="Pfam" id="PF00392">
    <property type="entry name" value="GntR"/>
    <property type="match status" value="1"/>
</dbReference>
<proteinExistence type="inferred from homology"/>
<evidence type="ECO:0000256" key="2">
    <source>
        <dbReference type="ARBA" id="ARBA00022898"/>
    </source>
</evidence>
<dbReference type="InterPro" id="IPR036388">
    <property type="entry name" value="WH-like_DNA-bd_sf"/>
</dbReference>
<dbReference type="Proteomes" id="UP000886889">
    <property type="component" value="Unassembled WGS sequence"/>
</dbReference>
<protein>
    <submittedName>
        <fullName evidence="8">PLP-dependent aminotransferase family protein</fullName>
    </submittedName>
</protein>
<dbReference type="PANTHER" id="PTHR46577">
    <property type="entry name" value="HTH-TYPE TRANSCRIPTIONAL REGULATORY PROTEIN GABR"/>
    <property type="match status" value="1"/>
</dbReference>
<evidence type="ECO:0000256" key="1">
    <source>
        <dbReference type="ARBA" id="ARBA00005384"/>
    </source>
</evidence>
<dbReference type="InterPro" id="IPR036390">
    <property type="entry name" value="WH_DNA-bd_sf"/>
</dbReference>
<dbReference type="InterPro" id="IPR000524">
    <property type="entry name" value="Tscrpt_reg_HTH_GntR"/>
</dbReference>
<keyword evidence="3" id="KW-0805">Transcription regulation</keyword>
<dbReference type="GO" id="GO:0003677">
    <property type="term" value="F:DNA binding"/>
    <property type="evidence" value="ECO:0007669"/>
    <property type="project" value="UniProtKB-KW"/>
</dbReference>
<organism evidence="8 9">
    <name type="scientific">Candidatus Merdiplasma excrementigallinarum</name>
    <dbReference type="NCBI Taxonomy" id="2840864"/>
    <lineage>
        <taxon>Bacteria</taxon>
        <taxon>Bacillati</taxon>
        <taxon>Bacillota</taxon>
        <taxon>Clostridia</taxon>
        <taxon>Lachnospirales</taxon>
        <taxon>Lachnospiraceae</taxon>
        <taxon>Lachnospiraceae incertae sedis</taxon>
        <taxon>Candidatus Merdiplasma</taxon>
    </lineage>
</organism>
<keyword evidence="8" id="KW-0808">Transferase</keyword>
<dbReference type="PROSITE" id="PS50949">
    <property type="entry name" value="HTH_GNTR"/>
    <property type="match status" value="1"/>
</dbReference>
<dbReference type="SUPFAM" id="SSF46785">
    <property type="entry name" value="Winged helix' DNA-binding domain"/>
    <property type="match status" value="1"/>
</dbReference>
<feature type="domain" description="HTH gntR-type" evidence="7">
    <location>
        <begin position="12"/>
        <end position="80"/>
    </location>
</feature>
<dbReference type="CDD" id="cd07377">
    <property type="entry name" value="WHTH_GntR"/>
    <property type="match status" value="1"/>
</dbReference>
<dbReference type="Gene3D" id="3.40.640.10">
    <property type="entry name" value="Type I PLP-dependent aspartate aminotransferase-like (Major domain)"/>
    <property type="match status" value="1"/>
</dbReference>